<organism evidence="2 3">
    <name type="scientific">Chryseobacterium camelliae</name>
    <dbReference type="NCBI Taxonomy" id="1265445"/>
    <lineage>
        <taxon>Bacteria</taxon>
        <taxon>Pseudomonadati</taxon>
        <taxon>Bacteroidota</taxon>
        <taxon>Flavobacteriia</taxon>
        <taxon>Flavobacteriales</taxon>
        <taxon>Weeksellaceae</taxon>
        <taxon>Chryseobacterium group</taxon>
        <taxon>Chryseobacterium</taxon>
    </lineage>
</organism>
<feature type="transmembrane region" description="Helical" evidence="1">
    <location>
        <begin position="159"/>
        <end position="180"/>
    </location>
</feature>
<dbReference type="CDD" id="cd21807">
    <property type="entry name" value="ABC-2_lan_permease_MutE_EpiE-like"/>
    <property type="match status" value="1"/>
</dbReference>
<evidence type="ECO:0000313" key="3">
    <source>
        <dbReference type="Proteomes" id="UP001225072"/>
    </source>
</evidence>
<feature type="transmembrane region" description="Helical" evidence="1">
    <location>
        <begin position="451"/>
        <end position="473"/>
    </location>
</feature>
<proteinExistence type="predicted"/>
<name>A0ABU0TEG2_9FLAO</name>
<feature type="transmembrane region" description="Helical" evidence="1">
    <location>
        <begin position="282"/>
        <end position="301"/>
    </location>
</feature>
<keyword evidence="1" id="KW-0812">Transmembrane</keyword>
<dbReference type="Pfam" id="PF12730">
    <property type="entry name" value="ABC2_membrane_4"/>
    <property type="match status" value="1"/>
</dbReference>
<dbReference type="EMBL" id="JAUTAL010000001">
    <property type="protein sequence ID" value="MDQ1095454.1"/>
    <property type="molecule type" value="Genomic_DNA"/>
</dbReference>
<feature type="transmembrane region" description="Helical" evidence="1">
    <location>
        <begin position="51"/>
        <end position="71"/>
    </location>
</feature>
<keyword evidence="3" id="KW-1185">Reference proteome</keyword>
<feature type="transmembrane region" description="Helical" evidence="1">
    <location>
        <begin position="349"/>
        <end position="372"/>
    </location>
</feature>
<comment type="caution">
    <text evidence="2">The sequence shown here is derived from an EMBL/GenBank/DDBJ whole genome shotgun (WGS) entry which is preliminary data.</text>
</comment>
<feature type="transmembrane region" description="Helical" evidence="1">
    <location>
        <begin position="378"/>
        <end position="401"/>
    </location>
</feature>
<dbReference type="InterPro" id="IPR021205">
    <property type="entry name" value="Lanti_perm_SpaE/MutE/EpiE-like"/>
</dbReference>
<feature type="transmembrane region" description="Helical" evidence="1">
    <location>
        <begin position="219"/>
        <end position="243"/>
    </location>
</feature>
<evidence type="ECO:0000313" key="2">
    <source>
        <dbReference type="EMBL" id="MDQ1095454.1"/>
    </source>
</evidence>
<protein>
    <recommendedName>
        <fullName evidence="4">ABC transporter permease</fullName>
    </recommendedName>
</protein>
<feature type="transmembrane region" description="Helical" evidence="1">
    <location>
        <begin position="21"/>
        <end position="39"/>
    </location>
</feature>
<feature type="transmembrane region" description="Helical" evidence="1">
    <location>
        <begin position="99"/>
        <end position="126"/>
    </location>
</feature>
<evidence type="ECO:0008006" key="4">
    <source>
        <dbReference type="Google" id="ProtNLM"/>
    </source>
</evidence>
<feature type="transmembrane region" description="Helical" evidence="1">
    <location>
        <begin position="132"/>
        <end position="152"/>
    </location>
</feature>
<keyword evidence="1" id="KW-1133">Transmembrane helix</keyword>
<dbReference type="Proteomes" id="UP001225072">
    <property type="component" value="Unassembled WGS sequence"/>
</dbReference>
<dbReference type="RefSeq" id="WP_307446277.1">
    <property type="nucleotide sequence ID" value="NZ_JAUTAL010000001.1"/>
</dbReference>
<sequence>MKVVLIQSESIKLRRSSVVKIAWIGLCMGLISGTLFMISKQSKQSWEGINAWHTLWTTFLYPIVIALMAGLTAKREKSARGGGTWWRPYSLRELRAAEYFWLVIIIAVTTAFVLLASIPFGIIAALPGPVPLLQLLKLCFFLTVSGLAIMAIQQKLAYAAGLIASLLLSLAGTISGVVMAEHRLWWMNPWSWPIRSSLVFTGTHANGIPMEPNDPGWTISPWLTVVPSVLMAVVMLSLPYFTLQKRKQRARTKPEKKDVVYKSNFTITGYIAAELVKTKKTILYWLCFGIPLLFGAIALWRSAPMNILQLWSILVLPFGAALLSALVWMPESGAWRILCTRPVSISKLYLTKLMVVWGLANAGTLIFLLFLLSSKVSLVILGSFYLIYCALSFALLAFNLWMAVRFNVGMTLGAGAVFTLLALIIGGTGLGQGIWPFFPWTWGWMAVKEGTVWYSFLSILIGVIFSWAGVYYVKSTFINNDQ</sequence>
<feature type="transmembrane region" description="Helical" evidence="1">
    <location>
        <begin position="408"/>
        <end position="431"/>
    </location>
</feature>
<accession>A0ABU0TEG2</accession>
<feature type="transmembrane region" description="Helical" evidence="1">
    <location>
        <begin position="307"/>
        <end position="328"/>
    </location>
</feature>
<reference evidence="2 3" key="1">
    <citation type="submission" date="2023-07" db="EMBL/GenBank/DDBJ databases">
        <title>Functional and genomic diversity of the sorghum phyllosphere microbiome.</title>
        <authorList>
            <person name="Shade A."/>
        </authorList>
    </citation>
    <scope>NUCLEOTIDE SEQUENCE [LARGE SCALE GENOMIC DNA]</scope>
    <source>
        <strain evidence="2 3">SORGH_AS_1064</strain>
    </source>
</reference>
<keyword evidence="1" id="KW-0472">Membrane</keyword>
<gene>
    <name evidence="2" type="ORF">QE404_000601</name>
</gene>
<evidence type="ECO:0000256" key="1">
    <source>
        <dbReference type="SAM" id="Phobius"/>
    </source>
</evidence>